<proteinExistence type="inferred from homology"/>
<evidence type="ECO:0000259" key="3">
    <source>
        <dbReference type="Pfam" id="PF00501"/>
    </source>
</evidence>
<dbReference type="Gene3D" id="3.30.300.30">
    <property type="match status" value="1"/>
</dbReference>
<dbReference type="Pfam" id="PF00501">
    <property type="entry name" value="AMP-binding"/>
    <property type="match status" value="1"/>
</dbReference>
<evidence type="ECO:0000256" key="1">
    <source>
        <dbReference type="ARBA" id="ARBA00006432"/>
    </source>
</evidence>
<dbReference type="InterPro" id="IPR000873">
    <property type="entry name" value="AMP-dep_synth/lig_dom"/>
</dbReference>
<sequence>MSKGIYDRFADNVQHTPSKVAVVFMKQSLTYRELNQQVLKLESYFLKNGMREGQRVALFAPNGIEFVVALLAVAKLGFAVVPLPVSLKGQTLITALKKTPVTMVIAWPTISKVILKANIIASQNVITLGQKVADEPTWEDIQLSNEKYAIKSTIDLNAPFIITMTSGSTGQPKPIILSQACKINRAYNATINHYNLTSQDVILVATPMYHSLAQRGVLMPLMLGSTAIILPKFNLKHWLDAVETYRVSFLFAVSAQLESLVKYGVGDSNLDSLKCVVSSSAVLEELTKKKLLSLLPCRFHECYGASEVGVVTDFAVSEKPEQSGSVGQALSFVSLKIMDNKGRELAHNEIGEICCKTSTLFNGYLEMQAQTKNAFYLDGFFRTGDLGYIDTEAFLYFVGRKKEIISSGGINVFPQDIETVVKSIEGIAECVAFGVNDDTLGEVIKLIYEQSSEQSLEKDIRKVCLSELTDYQQPRFLERVLSLPRNAMGKVLRNDAKRQYS</sequence>
<accession>A0AAP7CLD0</accession>
<feature type="domain" description="AMP-dependent synthetase/ligase" evidence="3">
    <location>
        <begin position="9"/>
        <end position="365"/>
    </location>
</feature>
<dbReference type="RefSeq" id="WP_169044491.1">
    <property type="nucleotide sequence ID" value="NZ_JABBYB010000006.1"/>
</dbReference>
<evidence type="ECO:0000259" key="4">
    <source>
        <dbReference type="Pfam" id="PF13193"/>
    </source>
</evidence>
<dbReference type="PANTHER" id="PTHR43201">
    <property type="entry name" value="ACYL-COA SYNTHETASE"/>
    <property type="match status" value="1"/>
</dbReference>
<dbReference type="EMBL" id="JABBYB010000006">
    <property type="protein sequence ID" value="NMP03408.1"/>
    <property type="molecule type" value="Genomic_DNA"/>
</dbReference>
<keyword evidence="2 5" id="KW-0436">Ligase</keyword>
<dbReference type="Proteomes" id="UP000549590">
    <property type="component" value="Unassembled WGS sequence"/>
</dbReference>
<dbReference type="InterPro" id="IPR020845">
    <property type="entry name" value="AMP-binding_CS"/>
</dbReference>
<dbReference type="PROSITE" id="PS00455">
    <property type="entry name" value="AMP_BINDING"/>
    <property type="match status" value="1"/>
</dbReference>
<comment type="similarity">
    <text evidence="1">Belongs to the ATP-dependent AMP-binding enzyme family.</text>
</comment>
<name>A0AAP7CLD0_9GAMM</name>
<dbReference type="InterPro" id="IPR042099">
    <property type="entry name" value="ANL_N_sf"/>
</dbReference>
<comment type="caution">
    <text evidence="5">The sequence shown here is derived from an EMBL/GenBank/DDBJ whole genome shotgun (WGS) entry which is preliminary data.</text>
</comment>
<dbReference type="SUPFAM" id="SSF56801">
    <property type="entry name" value="Acetyl-CoA synthetase-like"/>
    <property type="match status" value="1"/>
</dbReference>
<dbReference type="InterPro" id="IPR045851">
    <property type="entry name" value="AMP-bd_C_sf"/>
</dbReference>
<dbReference type="GO" id="GO:0006631">
    <property type="term" value="P:fatty acid metabolic process"/>
    <property type="evidence" value="ECO:0007669"/>
    <property type="project" value="TreeGrafter"/>
</dbReference>
<organism evidence="5 6">
    <name type="scientific">Pseudoalteromonas arctica</name>
    <dbReference type="NCBI Taxonomy" id="394751"/>
    <lineage>
        <taxon>Bacteria</taxon>
        <taxon>Pseudomonadati</taxon>
        <taxon>Pseudomonadota</taxon>
        <taxon>Gammaproteobacteria</taxon>
        <taxon>Alteromonadales</taxon>
        <taxon>Pseudoalteromonadaceae</taxon>
        <taxon>Pseudoalteromonas</taxon>
    </lineage>
</organism>
<evidence type="ECO:0000313" key="5">
    <source>
        <dbReference type="EMBL" id="NMP03408.1"/>
    </source>
</evidence>
<dbReference type="PANTHER" id="PTHR43201:SF5">
    <property type="entry name" value="MEDIUM-CHAIN ACYL-COA LIGASE ACSF2, MITOCHONDRIAL"/>
    <property type="match status" value="1"/>
</dbReference>
<dbReference type="AlphaFoldDB" id="A0AAP7CLD0"/>
<dbReference type="Gene3D" id="3.40.50.12780">
    <property type="entry name" value="N-terminal domain of ligase-like"/>
    <property type="match status" value="1"/>
</dbReference>
<gene>
    <name evidence="5" type="ORF">HHE94_11920</name>
</gene>
<dbReference type="GO" id="GO:0031956">
    <property type="term" value="F:medium-chain fatty acid-CoA ligase activity"/>
    <property type="evidence" value="ECO:0007669"/>
    <property type="project" value="TreeGrafter"/>
</dbReference>
<dbReference type="Pfam" id="PF13193">
    <property type="entry name" value="AMP-binding_C"/>
    <property type="match status" value="1"/>
</dbReference>
<evidence type="ECO:0000256" key="2">
    <source>
        <dbReference type="ARBA" id="ARBA00022598"/>
    </source>
</evidence>
<feature type="domain" description="AMP-binding enzyme C-terminal" evidence="4">
    <location>
        <begin position="417"/>
        <end position="490"/>
    </location>
</feature>
<reference evidence="5 6" key="1">
    <citation type="submission" date="2020-04" db="EMBL/GenBank/DDBJ databases">
        <title>Genome sequencing and assembly of Pseudoalteromonas arctica.</title>
        <authorList>
            <person name="Cook G.M."/>
        </authorList>
    </citation>
    <scope>NUCLEOTIDE SEQUENCE [LARGE SCALE GENOMIC DNA]</scope>
    <source>
        <strain evidence="5 6">NEC-BIFX-2020_001</strain>
    </source>
</reference>
<protein>
    <submittedName>
        <fullName evidence="5">Acyl--CoA ligase</fullName>
    </submittedName>
</protein>
<evidence type="ECO:0000313" key="6">
    <source>
        <dbReference type="Proteomes" id="UP000549590"/>
    </source>
</evidence>
<dbReference type="InterPro" id="IPR025110">
    <property type="entry name" value="AMP-bd_C"/>
</dbReference>